<reference evidence="2" key="2">
    <citation type="submission" date="2023-06" db="EMBL/GenBank/DDBJ databases">
        <authorList>
            <consortium name="Lawrence Berkeley National Laboratory"/>
            <person name="Haridas S."/>
            <person name="Hensen N."/>
            <person name="Bonometti L."/>
            <person name="Westerberg I."/>
            <person name="Brannstrom I.O."/>
            <person name="Guillou S."/>
            <person name="Cros-Aarteil S."/>
            <person name="Calhoun S."/>
            <person name="Kuo A."/>
            <person name="Mondo S."/>
            <person name="Pangilinan J."/>
            <person name="Riley R."/>
            <person name="Labutti K."/>
            <person name="Andreopoulos B."/>
            <person name="Lipzen A."/>
            <person name="Chen C."/>
            <person name="Yanf M."/>
            <person name="Daum C."/>
            <person name="Ng V."/>
            <person name="Clum A."/>
            <person name="Steindorff A."/>
            <person name="Ohm R."/>
            <person name="Martin F."/>
            <person name="Silar P."/>
            <person name="Natvig D."/>
            <person name="Lalanne C."/>
            <person name="Gautier V."/>
            <person name="Ament-Velasquez S.L."/>
            <person name="Kruys A."/>
            <person name="Hutchinson M.I."/>
            <person name="Powell A.J."/>
            <person name="Barry K."/>
            <person name="Miller A.N."/>
            <person name="Grigoriev I.V."/>
            <person name="Debuchy R."/>
            <person name="Gladieux P."/>
            <person name="Thoren M.H."/>
            <person name="Johannesson H."/>
        </authorList>
    </citation>
    <scope>NUCLEOTIDE SEQUENCE</scope>
    <source>
        <strain evidence="2">CBS 955.72</strain>
    </source>
</reference>
<feature type="compositionally biased region" description="Low complexity" evidence="1">
    <location>
        <begin position="169"/>
        <end position="191"/>
    </location>
</feature>
<protein>
    <submittedName>
        <fullName evidence="2">Uncharacterized protein</fullName>
    </submittedName>
</protein>
<feature type="region of interest" description="Disordered" evidence="1">
    <location>
        <begin position="163"/>
        <end position="198"/>
    </location>
</feature>
<feature type="region of interest" description="Disordered" evidence="1">
    <location>
        <begin position="1"/>
        <end position="78"/>
    </location>
</feature>
<dbReference type="EMBL" id="JAUIQD010000002">
    <property type="protein sequence ID" value="KAK3360387.1"/>
    <property type="molecule type" value="Genomic_DNA"/>
</dbReference>
<accession>A0AAJ0HS91</accession>
<comment type="caution">
    <text evidence="2">The sequence shown here is derived from an EMBL/GenBank/DDBJ whole genome shotgun (WGS) entry which is preliminary data.</text>
</comment>
<reference evidence="2" key="1">
    <citation type="journal article" date="2023" name="Mol. Phylogenet. Evol.">
        <title>Genome-scale phylogeny and comparative genomics of the fungal order Sordariales.</title>
        <authorList>
            <person name="Hensen N."/>
            <person name="Bonometti L."/>
            <person name="Westerberg I."/>
            <person name="Brannstrom I.O."/>
            <person name="Guillou S."/>
            <person name="Cros-Aarteil S."/>
            <person name="Calhoun S."/>
            <person name="Haridas S."/>
            <person name="Kuo A."/>
            <person name="Mondo S."/>
            <person name="Pangilinan J."/>
            <person name="Riley R."/>
            <person name="LaButti K."/>
            <person name="Andreopoulos B."/>
            <person name="Lipzen A."/>
            <person name="Chen C."/>
            <person name="Yan M."/>
            <person name="Daum C."/>
            <person name="Ng V."/>
            <person name="Clum A."/>
            <person name="Steindorff A."/>
            <person name="Ohm R.A."/>
            <person name="Martin F."/>
            <person name="Silar P."/>
            <person name="Natvig D.O."/>
            <person name="Lalanne C."/>
            <person name="Gautier V."/>
            <person name="Ament-Velasquez S.L."/>
            <person name="Kruys A."/>
            <person name="Hutchinson M.I."/>
            <person name="Powell A.J."/>
            <person name="Barry K."/>
            <person name="Miller A.N."/>
            <person name="Grigoriev I.V."/>
            <person name="Debuchy R."/>
            <person name="Gladieux P."/>
            <person name="Hiltunen Thoren M."/>
            <person name="Johannesson H."/>
        </authorList>
    </citation>
    <scope>NUCLEOTIDE SEQUENCE</scope>
    <source>
        <strain evidence="2">CBS 955.72</strain>
    </source>
</reference>
<feature type="compositionally biased region" description="Polar residues" evidence="1">
    <location>
        <begin position="256"/>
        <end position="270"/>
    </location>
</feature>
<feature type="compositionally biased region" description="Polar residues" evidence="1">
    <location>
        <begin position="24"/>
        <end position="35"/>
    </location>
</feature>
<keyword evidence="3" id="KW-1185">Reference proteome</keyword>
<feature type="compositionally biased region" description="Polar residues" evidence="1">
    <location>
        <begin position="49"/>
        <end position="68"/>
    </location>
</feature>
<dbReference type="Proteomes" id="UP001275084">
    <property type="component" value="Unassembled WGS sequence"/>
</dbReference>
<feature type="compositionally biased region" description="Low complexity" evidence="1">
    <location>
        <begin position="283"/>
        <end position="302"/>
    </location>
</feature>
<sequence>MFAFRPMETIHELNPESPVRANHSDSLGTVMSTPSPKKESLKTARTFPMTRSASTSKVPSMSVKNPSQRVREWMKRSNSTRSAKVIEATAYSPDTEQTVKIIHLGGGRVEHPEFEPTITIGLASATMSSTASRSGLSRTNVDDSRVTQWIDLYPEFLEALSPPLRKGLPSSPATQSQPQQSQPPQETPSSEGDLLPAPLRVPSLKNLRDEAKSNTPEELHVRKPSRWKPLPILPVMMTNSITSTPEPRESPPALEITTSPTPRQPNTHSAHQMDGTPPPTPDSATGTAATTLTSTSTLTLTPTPKPTPAPAGSDNDDDDDTRIQISVGMRCPTQHTRPERVWLHRHYRGEAPFLQAWGLDIKSPDDRAEGLGILRELMEAEGEGGGVWSSEVASSSAHMSRAGSEGGTEVVAFGALEVGDGGRRESNDAKTL</sequence>
<evidence type="ECO:0000313" key="2">
    <source>
        <dbReference type="EMBL" id="KAK3360387.1"/>
    </source>
</evidence>
<organism evidence="2 3">
    <name type="scientific">Lasiosphaeria hispida</name>
    <dbReference type="NCBI Taxonomy" id="260671"/>
    <lineage>
        <taxon>Eukaryota</taxon>
        <taxon>Fungi</taxon>
        <taxon>Dikarya</taxon>
        <taxon>Ascomycota</taxon>
        <taxon>Pezizomycotina</taxon>
        <taxon>Sordariomycetes</taxon>
        <taxon>Sordariomycetidae</taxon>
        <taxon>Sordariales</taxon>
        <taxon>Lasiosphaeriaceae</taxon>
        <taxon>Lasiosphaeria</taxon>
    </lineage>
</organism>
<feature type="region of interest" description="Disordered" evidence="1">
    <location>
        <begin position="240"/>
        <end position="321"/>
    </location>
</feature>
<name>A0AAJ0HS91_9PEZI</name>
<evidence type="ECO:0000313" key="3">
    <source>
        <dbReference type="Proteomes" id="UP001275084"/>
    </source>
</evidence>
<proteinExistence type="predicted"/>
<dbReference type="AlphaFoldDB" id="A0AAJ0HS91"/>
<evidence type="ECO:0000256" key="1">
    <source>
        <dbReference type="SAM" id="MobiDB-lite"/>
    </source>
</evidence>
<gene>
    <name evidence="2" type="ORF">B0T25DRAFT_129080</name>
</gene>